<dbReference type="SMART" id="SM00343">
    <property type="entry name" value="ZnF_C2HC"/>
    <property type="match status" value="1"/>
</dbReference>
<dbReference type="Proteomes" id="UP001234989">
    <property type="component" value="Chromosome 3"/>
</dbReference>
<evidence type="ECO:0000259" key="3">
    <source>
        <dbReference type="PROSITE" id="PS50158"/>
    </source>
</evidence>
<dbReference type="AlphaFoldDB" id="A0AAF0QAR5"/>
<proteinExistence type="predicted"/>
<dbReference type="EMBL" id="CP133614">
    <property type="protein sequence ID" value="WMV19633.1"/>
    <property type="molecule type" value="Genomic_DNA"/>
</dbReference>
<accession>A0AAF0QAR5</accession>
<feature type="compositionally biased region" description="Basic and acidic residues" evidence="2">
    <location>
        <begin position="133"/>
        <end position="147"/>
    </location>
</feature>
<evidence type="ECO:0000256" key="2">
    <source>
        <dbReference type="SAM" id="MobiDB-lite"/>
    </source>
</evidence>
<dbReference type="PROSITE" id="PS50158">
    <property type="entry name" value="ZF_CCHC"/>
    <property type="match status" value="1"/>
</dbReference>
<evidence type="ECO:0000313" key="4">
    <source>
        <dbReference type="EMBL" id="WMV19633.1"/>
    </source>
</evidence>
<keyword evidence="5" id="KW-1185">Reference proteome</keyword>
<evidence type="ECO:0000313" key="5">
    <source>
        <dbReference type="Proteomes" id="UP001234989"/>
    </source>
</evidence>
<reference evidence="4" key="1">
    <citation type="submission" date="2023-08" db="EMBL/GenBank/DDBJ databases">
        <title>A de novo genome assembly of Solanum verrucosum Schlechtendal, a Mexican diploid species geographically isolated from the other diploid A-genome species in potato relatives.</title>
        <authorList>
            <person name="Hosaka K."/>
        </authorList>
    </citation>
    <scope>NUCLEOTIDE SEQUENCE</scope>
    <source>
        <tissue evidence="4">Young leaves</tissue>
    </source>
</reference>
<keyword evidence="1" id="KW-0863">Zinc-finger</keyword>
<dbReference type="GO" id="GO:0003676">
    <property type="term" value="F:nucleic acid binding"/>
    <property type="evidence" value="ECO:0007669"/>
    <property type="project" value="InterPro"/>
</dbReference>
<gene>
    <name evidence="4" type="ORF">MTR67_013018</name>
</gene>
<sequence length="271" mass="30560">MKEAKGKEFINLRQGGMSVKEYSLKFTQLSKYAPAMVADSRNMMSRYLTGVSKMVKIEFLRQGGMSMKEYSLKFTQLSKYAPAMAADSRDMMSRYLMGVSKMVKKEFRTAMLHHDMDISRLLVYSQKMEDEKLQEKNKQVKRARTDNRNFSNAKSDGQGRSRFKRKFYNQGSSSAPRVNKDRVSNSKPQGGNGSGSYIARSTFSICGRKHEGKCLLGTDGCYGCGKSGHRMRDCPILKVQGREDKQAPPSGSNSNAPMKNVFTLYCSVLML</sequence>
<dbReference type="GO" id="GO:0008270">
    <property type="term" value="F:zinc ion binding"/>
    <property type="evidence" value="ECO:0007669"/>
    <property type="project" value="UniProtKB-KW"/>
</dbReference>
<dbReference type="PANTHER" id="PTHR34482">
    <property type="entry name" value="DNA DAMAGE-INDUCIBLE PROTEIN 1-LIKE"/>
    <property type="match status" value="1"/>
</dbReference>
<keyword evidence="1" id="KW-0862">Zinc</keyword>
<dbReference type="Pfam" id="PF00098">
    <property type="entry name" value="zf-CCHC"/>
    <property type="match status" value="1"/>
</dbReference>
<dbReference type="InterPro" id="IPR001878">
    <property type="entry name" value="Znf_CCHC"/>
</dbReference>
<dbReference type="Pfam" id="PF03732">
    <property type="entry name" value="Retrotrans_gag"/>
    <property type="match status" value="1"/>
</dbReference>
<feature type="region of interest" description="Disordered" evidence="2">
    <location>
        <begin position="133"/>
        <end position="196"/>
    </location>
</feature>
<feature type="domain" description="CCHC-type" evidence="3">
    <location>
        <begin position="221"/>
        <end position="235"/>
    </location>
</feature>
<evidence type="ECO:0000256" key="1">
    <source>
        <dbReference type="PROSITE-ProRule" id="PRU00047"/>
    </source>
</evidence>
<organism evidence="4 5">
    <name type="scientific">Solanum verrucosum</name>
    <dbReference type="NCBI Taxonomy" id="315347"/>
    <lineage>
        <taxon>Eukaryota</taxon>
        <taxon>Viridiplantae</taxon>
        <taxon>Streptophyta</taxon>
        <taxon>Embryophyta</taxon>
        <taxon>Tracheophyta</taxon>
        <taxon>Spermatophyta</taxon>
        <taxon>Magnoliopsida</taxon>
        <taxon>eudicotyledons</taxon>
        <taxon>Gunneridae</taxon>
        <taxon>Pentapetalae</taxon>
        <taxon>asterids</taxon>
        <taxon>lamiids</taxon>
        <taxon>Solanales</taxon>
        <taxon>Solanaceae</taxon>
        <taxon>Solanoideae</taxon>
        <taxon>Solaneae</taxon>
        <taxon>Solanum</taxon>
    </lineage>
</organism>
<protein>
    <recommendedName>
        <fullName evidence="3">CCHC-type domain-containing protein</fullName>
    </recommendedName>
</protein>
<keyword evidence="1" id="KW-0479">Metal-binding</keyword>
<dbReference type="InterPro" id="IPR005162">
    <property type="entry name" value="Retrotrans_gag_dom"/>
</dbReference>
<dbReference type="PANTHER" id="PTHR34482:SF57">
    <property type="entry name" value="RETROTRANSPOSON GAG DOMAIN-CONTAINING PROTEIN"/>
    <property type="match status" value="1"/>
</dbReference>
<name>A0AAF0QAR5_SOLVR</name>
<dbReference type="Gene3D" id="4.10.60.10">
    <property type="entry name" value="Zinc finger, CCHC-type"/>
    <property type="match status" value="1"/>
</dbReference>